<dbReference type="RefSeq" id="WP_015826721.1">
    <property type="nucleotide sequence ID" value="NC_012982.1"/>
</dbReference>
<dbReference type="AlphaFoldDB" id="C6XQ54"/>
<dbReference type="STRING" id="582402.Hbal_0877"/>
<gene>
    <name evidence="1" type="ordered locus">Hbal_0877</name>
</gene>
<proteinExistence type="predicted"/>
<dbReference type="KEGG" id="hba:Hbal_0877"/>
<evidence type="ECO:0000313" key="1">
    <source>
        <dbReference type="EMBL" id="ACT58571.1"/>
    </source>
</evidence>
<protein>
    <submittedName>
        <fullName evidence="1">Uncharacterized protein</fullName>
    </submittedName>
</protein>
<evidence type="ECO:0000313" key="2">
    <source>
        <dbReference type="Proteomes" id="UP000002745"/>
    </source>
</evidence>
<reference evidence="2" key="1">
    <citation type="journal article" date="2011" name="J. Bacteriol.">
        <title>Genome sequences of eight morphologically diverse alphaproteobacteria.</title>
        <authorList>
            <consortium name="US DOE Joint Genome Institute"/>
            <person name="Brown P.J."/>
            <person name="Kysela D.T."/>
            <person name="Buechlein A."/>
            <person name="Hemmerich C."/>
            <person name="Brun Y.V."/>
        </authorList>
    </citation>
    <scope>NUCLEOTIDE SEQUENCE [LARGE SCALE GENOMIC DNA]</scope>
    <source>
        <strain evidence="2">ATCC 49814 / DSM 5838 / IFAM 1418</strain>
    </source>
</reference>
<dbReference type="EMBL" id="CP001678">
    <property type="protein sequence ID" value="ACT58571.1"/>
    <property type="molecule type" value="Genomic_DNA"/>
</dbReference>
<dbReference type="HOGENOM" id="CLU_2058145_0_0_5"/>
<sequence length="119" mass="12932">MCFVALNATIADGYMVETDPDNLIRVKICGGGHNDRFAKLDITTGKFLDSIEDHQNSDDSTSCEYASLTHWTLNSASLKQDIILQVIPSSGGIHPKDVAFIYSTSPPLPARGPPALLWI</sequence>
<accession>C6XQ54</accession>
<name>C6XQ54_HIRBI</name>
<dbReference type="Proteomes" id="UP000002745">
    <property type="component" value="Chromosome"/>
</dbReference>
<keyword evidence="2" id="KW-1185">Reference proteome</keyword>
<organism evidence="1 2">
    <name type="scientific">Hirschia baltica (strain ATCC 49814 / DSM 5838 / IFAM 1418)</name>
    <dbReference type="NCBI Taxonomy" id="582402"/>
    <lineage>
        <taxon>Bacteria</taxon>
        <taxon>Pseudomonadati</taxon>
        <taxon>Pseudomonadota</taxon>
        <taxon>Alphaproteobacteria</taxon>
        <taxon>Hyphomonadales</taxon>
        <taxon>Hyphomonadaceae</taxon>
        <taxon>Hirschia</taxon>
    </lineage>
</organism>